<protein>
    <recommendedName>
        <fullName evidence="3">HMG box domain-containing protein</fullName>
    </recommendedName>
</protein>
<dbReference type="SUPFAM" id="SSF47095">
    <property type="entry name" value="HMG-box"/>
    <property type="match status" value="1"/>
</dbReference>
<dbReference type="EMBL" id="CATQJA010002654">
    <property type="protein sequence ID" value="CAJ0578647.1"/>
    <property type="molecule type" value="Genomic_DNA"/>
</dbReference>
<gene>
    <name evidence="4" type="ORF">MSPICULIGERA_LOCUS16890</name>
</gene>
<accession>A0AA36D093</accession>
<evidence type="ECO:0000313" key="5">
    <source>
        <dbReference type="Proteomes" id="UP001177023"/>
    </source>
</evidence>
<feature type="DNA-binding region" description="HMG box" evidence="1">
    <location>
        <begin position="1"/>
        <end position="36"/>
    </location>
</feature>
<evidence type="ECO:0000256" key="2">
    <source>
        <dbReference type="SAM" id="MobiDB-lite"/>
    </source>
</evidence>
<organism evidence="4 5">
    <name type="scientific">Mesorhabditis spiculigera</name>
    <dbReference type="NCBI Taxonomy" id="96644"/>
    <lineage>
        <taxon>Eukaryota</taxon>
        <taxon>Metazoa</taxon>
        <taxon>Ecdysozoa</taxon>
        <taxon>Nematoda</taxon>
        <taxon>Chromadorea</taxon>
        <taxon>Rhabditida</taxon>
        <taxon>Rhabditina</taxon>
        <taxon>Rhabditomorpha</taxon>
        <taxon>Rhabditoidea</taxon>
        <taxon>Rhabditidae</taxon>
        <taxon>Mesorhabditinae</taxon>
        <taxon>Mesorhabditis</taxon>
    </lineage>
</organism>
<feature type="region of interest" description="Disordered" evidence="2">
    <location>
        <begin position="56"/>
        <end position="103"/>
    </location>
</feature>
<evidence type="ECO:0000313" key="4">
    <source>
        <dbReference type="EMBL" id="CAJ0578647.1"/>
    </source>
</evidence>
<evidence type="ECO:0000256" key="1">
    <source>
        <dbReference type="PROSITE-ProRule" id="PRU00267"/>
    </source>
</evidence>
<dbReference type="Gene3D" id="1.10.30.10">
    <property type="entry name" value="High mobility group box domain"/>
    <property type="match status" value="1"/>
</dbReference>
<dbReference type="PROSITE" id="PS50118">
    <property type="entry name" value="HMG_BOX_2"/>
    <property type="match status" value="1"/>
</dbReference>
<name>A0AA36D093_9BILA</name>
<reference evidence="4" key="1">
    <citation type="submission" date="2023-06" db="EMBL/GenBank/DDBJ databases">
        <authorList>
            <person name="Delattre M."/>
        </authorList>
    </citation>
    <scope>NUCLEOTIDE SEQUENCE</scope>
    <source>
        <strain evidence="4">AF72</strain>
    </source>
</reference>
<feature type="region of interest" description="Disordered" evidence="2">
    <location>
        <begin position="116"/>
        <end position="154"/>
    </location>
</feature>
<dbReference type="InterPro" id="IPR009071">
    <property type="entry name" value="HMG_box_dom"/>
</dbReference>
<feature type="compositionally biased region" description="Low complexity" evidence="2">
    <location>
        <begin position="58"/>
        <end position="75"/>
    </location>
</feature>
<keyword evidence="1" id="KW-0238">DNA-binding</keyword>
<comment type="caution">
    <text evidence="4">The sequence shown here is derived from an EMBL/GenBank/DDBJ whole genome shotgun (WGS) entry which is preliminary data.</text>
</comment>
<keyword evidence="5" id="KW-1185">Reference proteome</keyword>
<feature type="non-terminal residue" evidence="4">
    <location>
        <position position="202"/>
    </location>
</feature>
<feature type="compositionally biased region" description="Basic residues" evidence="2">
    <location>
        <begin position="116"/>
        <end position="125"/>
    </location>
</feature>
<dbReference type="GO" id="GO:0003677">
    <property type="term" value="F:DNA binding"/>
    <property type="evidence" value="ECO:0007669"/>
    <property type="project" value="UniProtKB-UniRule"/>
</dbReference>
<proteinExistence type="predicted"/>
<dbReference type="AlphaFoldDB" id="A0AA36D093"/>
<dbReference type="Proteomes" id="UP001177023">
    <property type="component" value="Unassembled WGS sequence"/>
</dbReference>
<dbReference type="GO" id="GO:0005634">
    <property type="term" value="C:nucleus"/>
    <property type="evidence" value="ECO:0007669"/>
    <property type="project" value="UniProtKB-UniRule"/>
</dbReference>
<keyword evidence="1" id="KW-0539">Nucleus</keyword>
<sequence>MLGDMWKKLTDEERKPFFEQSYKSREEHKVLMNENPHLIFKPVVVKKKKEEIAKAKQEAAANATNNANSAAPSPAYHSTPSFNGFKAPSLPQNGHHYLPNITPGTTVAQALGVRVPGHHQHHQQHHQAPVPNYNPQPQAPQYHQLQPPQPKQPSLHHCLEQYYTSLCQPAFPQSGDIPPGQHTSNFLWDQCQQVSMQTGHYL</sequence>
<evidence type="ECO:0000259" key="3">
    <source>
        <dbReference type="PROSITE" id="PS50118"/>
    </source>
</evidence>
<dbReference type="InterPro" id="IPR036910">
    <property type="entry name" value="HMG_box_dom_sf"/>
</dbReference>
<feature type="domain" description="HMG box" evidence="3">
    <location>
        <begin position="1"/>
        <end position="36"/>
    </location>
</feature>